<reference evidence="2" key="1">
    <citation type="journal article" date="2023" name="G3 (Bethesda)">
        <title>Genome assembly and association tests identify interacting loci associated with vigor, precocity, and sex in interspecific pistachio rootstocks.</title>
        <authorList>
            <person name="Palmer W."/>
            <person name="Jacygrad E."/>
            <person name="Sagayaradj S."/>
            <person name="Cavanaugh K."/>
            <person name="Han R."/>
            <person name="Bertier L."/>
            <person name="Beede B."/>
            <person name="Kafkas S."/>
            <person name="Golino D."/>
            <person name="Preece J."/>
            <person name="Michelmore R."/>
        </authorList>
    </citation>
    <scope>NUCLEOTIDE SEQUENCE [LARGE SCALE GENOMIC DNA]</scope>
</reference>
<gene>
    <name evidence="1" type="ORF">Pint_22567</name>
</gene>
<dbReference type="EMBL" id="CM047741">
    <property type="protein sequence ID" value="KAJ0038272.1"/>
    <property type="molecule type" value="Genomic_DNA"/>
</dbReference>
<keyword evidence="2" id="KW-1185">Reference proteome</keyword>
<sequence length="132" mass="14847">MVSQVDKHQRSVELKVDQQVYLKLQPYSQLLVSGQAYFNLGQKYCGPFAILKRVGKVAYKLALPERSKIHSIFHVSLLKSCSAIPIVTPLQLPPLVYQGLPHITPLVVLGRRIVSRKGVDVSQLLVQCMAYY</sequence>
<evidence type="ECO:0000313" key="2">
    <source>
        <dbReference type="Proteomes" id="UP001163603"/>
    </source>
</evidence>
<protein>
    <submittedName>
        <fullName evidence="1">Uncharacterized protein</fullName>
    </submittedName>
</protein>
<name>A0ACC0YJY5_9ROSI</name>
<accession>A0ACC0YJY5</accession>
<dbReference type="Proteomes" id="UP001163603">
    <property type="component" value="Chromosome 6"/>
</dbReference>
<proteinExistence type="predicted"/>
<evidence type="ECO:0000313" key="1">
    <source>
        <dbReference type="EMBL" id="KAJ0038272.1"/>
    </source>
</evidence>
<organism evidence="1 2">
    <name type="scientific">Pistacia integerrima</name>
    <dbReference type="NCBI Taxonomy" id="434235"/>
    <lineage>
        <taxon>Eukaryota</taxon>
        <taxon>Viridiplantae</taxon>
        <taxon>Streptophyta</taxon>
        <taxon>Embryophyta</taxon>
        <taxon>Tracheophyta</taxon>
        <taxon>Spermatophyta</taxon>
        <taxon>Magnoliopsida</taxon>
        <taxon>eudicotyledons</taxon>
        <taxon>Gunneridae</taxon>
        <taxon>Pentapetalae</taxon>
        <taxon>rosids</taxon>
        <taxon>malvids</taxon>
        <taxon>Sapindales</taxon>
        <taxon>Anacardiaceae</taxon>
        <taxon>Pistacia</taxon>
    </lineage>
</organism>
<comment type="caution">
    <text evidence="1">The sequence shown here is derived from an EMBL/GenBank/DDBJ whole genome shotgun (WGS) entry which is preliminary data.</text>
</comment>